<feature type="region of interest" description="Disordered" evidence="1">
    <location>
        <begin position="38"/>
        <end position="87"/>
    </location>
</feature>
<dbReference type="AlphaFoldDB" id="A0A9P5GD73"/>
<feature type="region of interest" description="Disordered" evidence="1">
    <location>
        <begin position="122"/>
        <end position="146"/>
    </location>
</feature>
<dbReference type="EMBL" id="JAAOZQ010000129">
    <property type="protein sequence ID" value="KAF7516799.1"/>
    <property type="molecule type" value="Genomic_DNA"/>
</dbReference>
<proteinExistence type="predicted"/>
<accession>A0A9P5GD73</accession>
<name>A0A9P5GD73_PENCR</name>
<feature type="compositionally biased region" description="Polar residues" evidence="1">
    <location>
        <begin position="38"/>
        <end position="64"/>
    </location>
</feature>
<reference evidence="2" key="1">
    <citation type="submission" date="2020-02" db="EMBL/GenBank/DDBJ databases">
        <authorList>
            <person name="Lichtner F.J."/>
        </authorList>
    </citation>
    <scope>NUCLEOTIDE SEQUENCE</scope>
    <source>
        <strain evidence="2">G10</strain>
    </source>
</reference>
<keyword evidence="3" id="KW-1185">Reference proteome</keyword>
<evidence type="ECO:0000313" key="2">
    <source>
        <dbReference type="EMBL" id="KAF7516799.1"/>
    </source>
</evidence>
<evidence type="ECO:0000256" key="1">
    <source>
        <dbReference type="SAM" id="MobiDB-lite"/>
    </source>
</evidence>
<comment type="caution">
    <text evidence="2">The sequence shown here is derived from an EMBL/GenBank/DDBJ whole genome shotgun (WGS) entry which is preliminary data.</text>
</comment>
<organism evidence="2 3">
    <name type="scientific">Penicillium crustosum</name>
    <name type="common">Blue mold fungus</name>
    <dbReference type="NCBI Taxonomy" id="36656"/>
    <lineage>
        <taxon>Eukaryota</taxon>
        <taxon>Fungi</taxon>
        <taxon>Dikarya</taxon>
        <taxon>Ascomycota</taxon>
        <taxon>Pezizomycotina</taxon>
        <taxon>Eurotiomycetes</taxon>
        <taxon>Eurotiomycetidae</taxon>
        <taxon>Eurotiales</taxon>
        <taxon>Aspergillaceae</taxon>
        <taxon>Penicillium</taxon>
    </lineage>
</organism>
<protein>
    <submittedName>
        <fullName evidence="2">Uncharacterized protein</fullName>
    </submittedName>
</protein>
<evidence type="ECO:0000313" key="3">
    <source>
        <dbReference type="Proteomes" id="UP000701341"/>
    </source>
</evidence>
<dbReference type="Proteomes" id="UP000701341">
    <property type="component" value="Unassembled WGS sequence"/>
</dbReference>
<sequence>MFRDSHELLADSTTDTDAEALTTPESWWGWFVDDETPTNEATAVDSTSIPLPSTTAVCEEQVSSYRGEKGSDQGSENADSENTDPLKLQALATNSCLSHGGPTAGHAMSGCHNLGTKKRQLLHEDGNGLRRSQRLVKRAKYEGSCE</sequence>
<feature type="region of interest" description="Disordered" evidence="1">
    <location>
        <begin position="1"/>
        <end position="21"/>
    </location>
</feature>
<gene>
    <name evidence="2" type="ORF">PCG10_001812</name>
</gene>